<sequence>MVENKSVDPQPRIRAEGPLAVHPTRGASLVTGALVVGAVVGGSAGYRVGNLISHRHGGPRPRRHTPRG</sequence>
<organism evidence="1 2">
    <name type="scientific">Actinomycetospora endophytica</name>
    <dbReference type="NCBI Taxonomy" id="2291215"/>
    <lineage>
        <taxon>Bacteria</taxon>
        <taxon>Bacillati</taxon>
        <taxon>Actinomycetota</taxon>
        <taxon>Actinomycetes</taxon>
        <taxon>Pseudonocardiales</taxon>
        <taxon>Pseudonocardiaceae</taxon>
        <taxon>Actinomycetospora</taxon>
    </lineage>
</organism>
<protein>
    <submittedName>
        <fullName evidence="1">Uncharacterized protein</fullName>
    </submittedName>
</protein>
<evidence type="ECO:0000313" key="1">
    <source>
        <dbReference type="EMBL" id="MCD2196176.1"/>
    </source>
</evidence>
<keyword evidence="2" id="KW-1185">Reference proteome</keyword>
<dbReference type="Proteomes" id="UP001199469">
    <property type="component" value="Unassembled WGS sequence"/>
</dbReference>
<name>A0ABS8PD22_9PSEU</name>
<comment type="caution">
    <text evidence="1">The sequence shown here is derived from an EMBL/GenBank/DDBJ whole genome shotgun (WGS) entry which is preliminary data.</text>
</comment>
<dbReference type="EMBL" id="JAJNDB010000005">
    <property type="protein sequence ID" value="MCD2196176.1"/>
    <property type="molecule type" value="Genomic_DNA"/>
</dbReference>
<dbReference type="RefSeq" id="WP_230738030.1">
    <property type="nucleotide sequence ID" value="NZ_JAJNDB010000005.1"/>
</dbReference>
<reference evidence="1 2" key="1">
    <citation type="submission" date="2021-11" db="EMBL/GenBank/DDBJ databases">
        <title>Draft genome sequence of Actinomycetospora sp. SF1 isolated from the rhizosphere soil.</title>
        <authorList>
            <person name="Duangmal K."/>
            <person name="Chantavorakit T."/>
        </authorList>
    </citation>
    <scope>NUCLEOTIDE SEQUENCE [LARGE SCALE GENOMIC DNA]</scope>
    <source>
        <strain evidence="1 2">TBRC 5722</strain>
    </source>
</reference>
<evidence type="ECO:0000313" key="2">
    <source>
        <dbReference type="Proteomes" id="UP001199469"/>
    </source>
</evidence>
<proteinExistence type="predicted"/>
<accession>A0ABS8PD22</accession>
<gene>
    <name evidence="1" type="ORF">LQ327_22645</name>
</gene>